<dbReference type="Proteomes" id="UP000186230">
    <property type="component" value="Chromosome"/>
</dbReference>
<accession>A0A1L7I2Y0</accession>
<dbReference type="Gene3D" id="2.40.170.20">
    <property type="entry name" value="TonB-dependent receptor, beta-barrel domain"/>
    <property type="match status" value="1"/>
</dbReference>
<dbReference type="Gene3D" id="2.60.40.1120">
    <property type="entry name" value="Carboxypeptidase-like, regulatory domain"/>
    <property type="match status" value="1"/>
</dbReference>
<reference evidence="4 5" key="1">
    <citation type="submission" date="2016-07" db="EMBL/GenBank/DDBJ databases">
        <title>Multi-omics approach to identify versatile polysaccharide utilization systems of a marine flavobacterium Gramella flava.</title>
        <authorList>
            <person name="Tang K."/>
        </authorList>
    </citation>
    <scope>NUCLEOTIDE SEQUENCE [LARGE SCALE GENOMIC DNA]</scope>
    <source>
        <strain evidence="4 5">JLT2011</strain>
    </source>
</reference>
<keyword evidence="2" id="KW-0472">Membrane</keyword>
<organism evidence="4 5">
    <name type="scientific">Christiangramia flava JLT2011</name>
    <dbReference type="NCBI Taxonomy" id="1229726"/>
    <lineage>
        <taxon>Bacteria</taxon>
        <taxon>Pseudomonadati</taxon>
        <taxon>Bacteroidota</taxon>
        <taxon>Flavobacteriia</taxon>
        <taxon>Flavobacteriales</taxon>
        <taxon>Flavobacteriaceae</taxon>
        <taxon>Christiangramia</taxon>
    </lineage>
</organism>
<dbReference type="OrthoDB" id="1453181at2"/>
<keyword evidence="5" id="KW-1185">Reference proteome</keyword>
<protein>
    <submittedName>
        <fullName evidence="4">Thiamin-regulated outer membrane receptor Omr1</fullName>
    </submittedName>
</protein>
<dbReference type="RefSeq" id="WP_083643786.1">
    <property type="nucleotide sequence ID" value="NZ_AMRU01000002.1"/>
</dbReference>
<dbReference type="STRING" id="1229726.GRFL_1243"/>
<sequence>MKREYVLYAVCLLWVSGISGQEIKVEGSFLDAFTEVALPQVKISIESLNYEGFSDENGLFDISISEVAAEEYILKIEKAGYLPKRIPVRTSIDKRSLGVLYLEPDISFENTQLATVFLTEAELNDEETVADNISGILQSSRDVFQNAAAFDFSQTFYRPRGLGSEYAKVLINGFEMSQDNNSRPIWSEWGGLNDVQRNQSFTTGLFPAENAFGSLAGTINFTMRASRYARGGRITASVSNRSYNGRFMVTYASGEVGNGWYYTVSGSRRFADEGLVEGTLYDAASFFAAVEKKLSEKSFLNLAFFYTPSERGKSAPLSEEIFELKGRYYNPYWGYQEGDIRNSRIKKITLPVVQLLHSWQLNASSELLSGIMLEAGEMSNSRIDYGGSTANLVDSQYYYSVPGTNPDPAYYQNLPSYFLRSATTTNYESAWRARQELEENGQLDWSALYEANLQAATHGQNAIYAMVSDVMSPQRISGMSNFSHQFSPHLKIDAGVNTRIFRNGHFGRIEDLLGGKSFLDVDIYAEDPAATGSSKQSDLQNFNRLVSEDQRYKYDYAVLGYHSSLFGKVEFSGPKWELFGAIQASGTAYRRNGNYQNGLHPETSLGKSELSDFKNFGLKAGSIYKISGRQNVEANFAWFGRAPGYESVFVNPRQTDLLVPDGQSEKILAGDFSYRFRSSDFNLRLTGYISEVRDATEISFYFTEGLSGLERENTAAFVQEILQNIHKRYYGMEFGTEYQLTPSLKLKSALGLGENSYANNPNLMLSSSAFAEILNYGEAYLKNYHLPGGPQTAAQLGFEYRDTDFWWFSSSLNYFDRSFIDSNPLNRTLNFQRDYDGLPLVGYDEDVARKLLKQEQFDSYFLWNATGGKSWRLKDKYLGLFASLNNILNTLYKTGGFEQSRNSNYRELKEDSDREFPLFASKYWYGPGTSFFINLNLRF</sequence>
<dbReference type="EMBL" id="CP016359">
    <property type="protein sequence ID" value="APU67967.1"/>
    <property type="molecule type" value="Genomic_DNA"/>
</dbReference>
<dbReference type="InterPro" id="IPR036942">
    <property type="entry name" value="Beta-barrel_TonB_sf"/>
</dbReference>
<evidence type="ECO:0000256" key="2">
    <source>
        <dbReference type="ARBA" id="ARBA00023136"/>
    </source>
</evidence>
<dbReference type="SUPFAM" id="SSF56935">
    <property type="entry name" value="Porins"/>
    <property type="match status" value="1"/>
</dbReference>
<dbReference type="KEGG" id="gfl:GRFL_1243"/>
<evidence type="ECO:0000313" key="5">
    <source>
        <dbReference type="Proteomes" id="UP000186230"/>
    </source>
</evidence>
<evidence type="ECO:0000313" key="4">
    <source>
        <dbReference type="EMBL" id="APU67967.1"/>
    </source>
</evidence>
<dbReference type="SUPFAM" id="SSF49464">
    <property type="entry name" value="Carboxypeptidase regulatory domain-like"/>
    <property type="match status" value="1"/>
</dbReference>
<proteinExistence type="predicted"/>
<name>A0A1L7I2Y0_9FLAO</name>
<evidence type="ECO:0000256" key="3">
    <source>
        <dbReference type="ARBA" id="ARBA00023237"/>
    </source>
</evidence>
<keyword evidence="4" id="KW-0675">Receptor</keyword>
<comment type="subcellular location">
    <subcellularLocation>
        <location evidence="1">Cell outer membrane</location>
    </subcellularLocation>
</comment>
<keyword evidence="3" id="KW-0998">Cell outer membrane</keyword>
<evidence type="ECO:0000256" key="1">
    <source>
        <dbReference type="ARBA" id="ARBA00004442"/>
    </source>
</evidence>
<dbReference type="GO" id="GO:0009279">
    <property type="term" value="C:cell outer membrane"/>
    <property type="evidence" value="ECO:0007669"/>
    <property type="project" value="UniProtKB-SubCell"/>
</dbReference>
<dbReference type="InterPro" id="IPR008969">
    <property type="entry name" value="CarboxyPept-like_regulatory"/>
</dbReference>
<dbReference type="AlphaFoldDB" id="A0A1L7I2Y0"/>
<gene>
    <name evidence="4" type="ORF">GRFL_1243</name>
</gene>